<dbReference type="EMBL" id="CP007033">
    <property type="protein sequence ID" value="AHF08733.1"/>
    <property type="molecule type" value="Genomic_DNA"/>
</dbReference>
<dbReference type="SMART" id="SM00388">
    <property type="entry name" value="HisKA"/>
    <property type="match status" value="1"/>
</dbReference>
<keyword evidence="9 18" id="KW-0418">Kinase</keyword>
<dbReference type="Gene3D" id="3.30.565.10">
    <property type="entry name" value="Histidine kinase-like ATPase, C-terminal domain"/>
    <property type="match status" value="1"/>
</dbReference>
<protein>
    <recommendedName>
        <fullName evidence="3">histidine kinase</fullName>
        <ecNumber evidence="3">2.7.13.3</ecNumber>
    </recommendedName>
</protein>
<dbReference type="PROSITE" id="PS50885">
    <property type="entry name" value="HAMP"/>
    <property type="match status" value="1"/>
</dbReference>
<dbReference type="Pfam" id="PF02518">
    <property type="entry name" value="HATPase_c"/>
    <property type="match status" value="1"/>
</dbReference>
<comment type="subcellular location">
    <subcellularLocation>
        <location evidence="2">Cell membrane</location>
        <topology evidence="2">Multi-pass membrane protein</topology>
    </subcellularLocation>
</comment>
<keyword evidence="13 15" id="KW-0472">Membrane</keyword>
<dbReference type="InterPro" id="IPR003594">
    <property type="entry name" value="HATPase_dom"/>
</dbReference>
<proteinExistence type="predicted"/>
<dbReference type="SUPFAM" id="SSF158472">
    <property type="entry name" value="HAMP domain-like"/>
    <property type="match status" value="1"/>
</dbReference>
<evidence type="ECO:0000256" key="15">
    <source>
        <dbReference type="SAM" id="Phobius"/>
    </source>
</evidence>
<dbReference type="Pfam" id="PF00512">
    <property type="entry name" value="HisKA"/>
    <property type="match status" value="1"/>
</dbReference>
<dbReference type="Gene3D" id="1.10.287.130">
    <property type="match status" value="1"/>
</dbReference>
<organism evidence="18 19">
    <name type="scientific">Dehalobacter restrictus (strain DSM 9455 / PER-K23)</name>
    <dbReference type="NCBI Taxonomy" id="871738"/>
    <lineage>
        <taxon>Bacteria</taxon>
        <taxon>Bacillati</taxon>
        <taxon>Bacillota</taxon>
        <taxon>Clostridia</taxon>
        <taxon>Eubacteriales</taxon>
        <taxon>Desulfitobacteriaceae</taxon>
        <taxon>Dehalobacter</taxon>
    </lineage>
</organism>
<name>A0ABN4BS10_DEHRP</name>
<dbReference type="CDD" id="cd00075">
    <property type="entry name" value="HATPase"/>
    <property type="match status" value="1"/>
</dbReference>
<evidence type="ECO:0000256" key="3">
    <source>
        <dbReference type="ARBA" id="ARBA00012438"/>
    </source>
</evidence>
<evidence type="ECO:0000256" key="1">
    <source>
        <dbReference type="ARBA" id="ARBA00000085"/>
    </source>
</evidence>
<dbReference type="InterPro" id="IPR005467">
    <property type="entry name" value="His_kinase_dom"/>
</dbReference>
<evidence type="ECO:0000256" key="6">
    <source>
        <dbReference type="ARBA" id="ARBA00022679"/>
    </source>
</evidence>
<keyword evidence="5" id="KW-0597">Phosphoprotein</keyword>
<dbReference type="Proteomes" id="UP000018934">
    <property type="component" value="Chromosome"/>
</dbReference>
<dbReference type="PROSITE" id="PS50109">
    <property type="entry name" value="HIS_KIN"/>
    <property type="match status" value="1"/>
</dbReference>
<dbReference type="SMART" id="SM00387">
    <property type="entry name" value="HATPase_c"/>
    <property type="match status" value="1"/>
</dbReference>
<comment type="catalytic activity">
    <reaction evidence="1">
        <text>ATP + protein L-histidine = ADP + protein N-phospho-L-histidine.</text>
        <dbReference type="EC" id="2.7.13.3"/>
    </reaction>
</comment>
<keyword evidence="19" id="KW-1185">Reference proteome</keyword>
<evidence type="ECO:0000256" key="14">
    <source>
        <dbReference type="SAM" id="Coils"/>
    </source>
</evidence>
<feature type="domain" description="HAMP" evidence="17">
    <location>
        <begin position="217"/>
        <end position="269"/>
    </location>
</feature>
<evidence type="ECO:0000256" key="11">
    <source>
        <dbReference type="ARBA" id="ARBA00022989"/>
    </source>
</evidence>
<evidence type="ECO:0000313" key="19">
    <source>
        <dbReference type="Proteomes" id="UP000018934"/>
    </source>
</evidence>
<evidence type="ECO:0000256" key="7">
    <source>
        <dbReference type="ARBA" id="ARBA00022692"/>
    </source>
</evidence>
<dbReference type="RefSeq" id="WP_025204867.1">
    <property type="nucleotide sequence ID" value="NZ_CP007033.1"/>
</dbReference>
<feature type="transmembrane region" description="Helical" evidence="15">
    <location>
        <begin position="12"/>
        <end position="33"/>
    </location>
</feature>
<keyword evidence="14" id="KW-0175">Coiled coil</keyword>
<dbReference type="SUPFAM" id="SSF47384">
    <property type="entry name" value="Homodimeric domain of signal transducing histidine kinase"/>
    <property type="match status" value="1"/>
</dbReference>
<dbReference type="InterPro" id="IPR004358">
    <property type="entry name" value="Sig_transdc_His_kin-like_C"/>
</dbReference>
<keyword evidence="4" id="KW-1003">Cell membrane</keyword>
<dbReference type="PRINTS" id="PR00344">
    <property type="entry name" value="BCTRLSENSOR"/>
</dbReference>
<dbReference type="InterPro" id="IPR036890">
    <property type="entry name" value="HATPase_C_sf"/>
</dbReference>
<evidence type="ECO:0000256" key="4">
    <source>
        <dbReference type="ARBA" id="ARBA00022475"/>
    </source>
</evidence>
<dbReference type="InterPro" id="IPR003661">
    <property type="entry name" value="HisK_dim/P_dom"/>
</dbReference>
<keyword evidence="12" id="KW-0902">Two-component regulatory system</keyword>
<dbReference type="SUPFAM" id="SSF55874">
    <property type="entry name" value="ATPase domain of HSP90 chaperone/DNA topoisomerase II/histidine kinase"/>
    <property type="match status" value="1"/>
</dbReference>
<dbReference type="GO" id="GO:0016301">
    <property type="term" value="F:kinase activity"/>
    <property type="evidence" value="ECO:0007669"/>
    <property type="project" value="UniProtKB-KW"/>
</dbReference>
<dbReference type="CDD" id="cd00082">
    <property type="entry name" value="HisKA"/>
    <property type="match status" value="1"/>
</dbReference>
<feature type="coiled-coil region" evidence="14">
    <location>
        <begin position="257"/>
        <end position="284"/>
    </location>
</feature>
<dbReference type="SUPFAM" id="SSF103190">
    <property type="entry name" value="Sensory domain-like"/>
    <property type="match status" value="1"/>
</dbReference>
<dbReference type="Gene3D" id="6.10.340.10">
    <property type="match status" value="1"/>
</dbReference>
<keyword evidence="10" id="KW-0067">ATP-binding</keyword>
<evidence type="ECO:0000256" key="10">
    <source>
        <dbReference type="ARBA" id="ARBA00022840"/>
    </source>
</evidence>
<evidence type="ECO:0000256" key="12">
    <source>
        <dbReference type="ARBA" id="ARBA00023012"/>
    </source>
</evidence>
<dbReference type="InterPro" id="IPR036097">
    <property type="entry name" value="HisK_dim/P_sf"/>
</dbReference>
<gene>
    <name evidence="18" type="ORF">DEHRE_00125</name>
</gene>
<dbReference type="PANTHER" id="PTHR45528:SF1">
    <property type="entry name" value="SENSOR HISTIDINE KINASE CPXA"/>
    <property type="match status" value="1"/>
</dbReference>
<feature type="domain" description="Histidine kinase" evidence="16">
    <location>
        <begin position="284"/>
        <end position="499"/>
    </location>
</feature>
<evidence type="ECO:0000313" key="18">
    <source>
        <dbReference type="EMBL" id="AHF08733.1"/>
    </source>
</evidence>
<dbReference type="InterPro" id="IPR003660">
    <property type="entry name" value="HAMP_dom"/>
</dbReference>
<keyword evidence="11 15" id="KW-1133">Transmembrane helix</keyword>
<evidence type="ECO:0000256" key="2">
    <source>
        <dbReference type="ARBA" id="ARBA00004651"/>
    </source>
</evidence>
<keyword evidence="7 15" id="KW-0812">Transmembrane</keyword>
<evidence type="ECO:0000256" key="8">
    <source>
        <dbReference type="ARBA" id="ARBA00022741"/>
    </source>
</evidence>
<evidence type="ECO:0000259" key="16">
    <source>
        <dbReference type="PROSITE" id="PS50109"/>
    </source>
</evidence>
<feature type="transmembrane region" description="Helical" evidence="15">
    <location>
        <begin position="194"/>
        <end position="218"/>
    </location>
</feature>
<sequence>MFKKNIAFKLTTGFVLIVLISMLTLGLIFIQVFRQYELDSREQTMLERARSISEVVSANLQSNGQMRGIGGFTRFLDTMAEANVWIMDKQGSPLVFTGNGNGMGNGKGNGMGAMGAGVGQNHTFYSGPLPSEAENVITDVLSGRESISQSFSSVYQEATLTVGVPIFDANKQVIGTVLLHTPVNGITNALNKTFHILLASLLVSLIIAIGLGIFYSVLFTRPLKVMNKTALEMAHGNYDARTGIKQQDEIGQLGNSLDFLASELSQAREKIDKLEQVRRDFIANVSHEFRTPLTVIRGSLEALEDGTIEQPEDIKRYYGRMLAETRSLERLVQDLLELSRLQSGKIAINFEPVHIPSLLADVVKSMQTIADSKEIQIHCDIPQDVPPVNSDYDRLRQLIVIFLDNSIKYSPAKTVVTVSLKLDKTFKITVQDQGQGIPAEELPYIWDRFYKTDKSRKSSGTGLGLAIAKHLVQLLNGLVTLDSKIDQGTIVQIDLPFGS</sequence>
<dbReference type="InterPro" id="IPR050398">
    <property type="entry name" value="HssS/ArlS-like"/>
</dbReference>
<dbReference type="PANTHER" id="PTHR45528">
    <property type="entry name" value="SENSOR HISTIDINE KINASE CPXA"/>
    <property type="match status" value="1"/>
</dbReference>
<keyword evidence="6" id="KW-0808">Transferase</keyword>
<reference evidence="18 19" key="1">
    <citation type="journal article" date="2013" name="Stand. Genomic Sci.">
        <title>Complete genome sequence of Dehalobacter restrictus PER-K23(T.).</title>
        <authorList>
            <person name="Kruse T."/>
            <person name="Maillard J."/>
            <person name="Goodwin L."/>
            <person name="Woyke T."/>
            <person name="Teshima H."/>
            <person name="Bruce D."/>
            <person name="Detter C."/>
            <person name="Tapia R."/>
            <person name="Han C."/>
            <person name="Huntemann M."/>
            <person name="Wei C.L."/>
            <person name="Han J."/>
            <person name="Chen A."/>
            <person name="Kyrpides N."/>
            <person name="Szeto E."/>
            <person name="Markowitz V."/>
            <person name="Ivanova N."/>
            <person name="Pagani I."/>
            <person name="Pati A."/>
            <person name="Pitluck S."/>
            <person name="Nolan M."/>
            <person name="Holliger C."/>
            <person name="Smidt H."/>
        </authorList>
    </citation>
    <scope>NUCLEOTIDE SEQUENCE [LARGE SCALE GENOMIC DNA]</scope>
    <source>
        <strain evidence="19">DSM 9455</strain>
    </source>
</reference>
<evidence type="ECO:0000256" key="9">
    <source>
        <dbReference type="ARBA" id="ARBA00022777"/>
    </source>
</evidence>
<evidence type="ECO:0000259" key="17">
    <source>
        <dbReference type="PROSITE" id="PS50885"/>
    </source>
</evidence>
<accession>A0ABN4BS10</accession>
<dbReference type="SMART" id="SM00304">
    <property type="entry name" value="HAMP"/>
    <property type="match status" value="1"/>
</dbReference>
<evidence type="ECO:0000256" key="13">
    <source>
        <dbReference type="ARBA" id="ARBA00023136"/>
    </source>
</evidence>
<dbReference type="CDD" id="cd06225">
    <property type="entry name" value="HAMP"/>
    <property type="match status" value="1"/>
</dbReference>
<evidence type="ECO:0000256" key="5">
    <source>
        <dbReference type="ARBA" id="ARBA00022553"/>
    </source>
</evidence>
<dbReference type="InterPro" id="IPR029151">
    <property type="entry name" value="Sensor-like_sf"/>
</dbReference>
<dbReference type="Pfam" id="PF00672">
    <property type="entry name" value="HAMP"/>
    <property type="match status" value="1"/>
</dbReference>
<keyword evidence="8" id="KW-0547">Nucleotide-binding</keyword>
<dbReference type="EC" id="2.7.13.3" evidence="3"/>